<dbReference type="SMART" id="SM01180">
    <property type="entry name" value="DWNN"/>
    <property type="match status" value="1"/>
</dbReference>
<dbReference type="PROSITE" id="PS51282">
    <property type="entry name" value="DWNN"/>
    <property type="match status" value="1"/>
</dbReference>
<dbReference type="Pfam" id="PF13696">
    <property type="entry name" value="zf-CCHC_2"/>
    <property type="match status" value="1"/>
</dbReference>
<reference evidence="8" key="2">
    <citation type="submission" date="2023-02" db="EMBL/GenBank/DDBJ databases">
        <authorList>
            <person name="Swenson N.G."/>
            <person name="Wegrzyn J.L."/>
            <person name="Mcevoy S.L."/>
        </authorList>
    </citation>
    <scope>NUCLEOTIDE SEQUENCE</scope>
    <source>
        <strain evidence="8">91603</strain>
        <tissue evidence="8">Leaf</tissue>
    </source>
</reference>
<dbReference type="InterPro" id="IPR014891">
    <property type="entry name" value="DWNN_domain"/>
</dbReference>
<gene>
    <name evidence="8" type="ORF">LWI28_002625</name>
</gene>
<evidence type="ECO:0000313" key="9">
    <source>
        <dbReference type="Proteomes" id="UP001064489"/>
    </source>
</evidence>
<dbReference type="Pfam" id="PF01987">
    <property type="entry name" value="AIM24"/>
    <property type="match status" value="1"/>
</dbReference>
<dbReference type="PANTHER" id="PTHR15439">
    <property type="entry name" value="RETINOBLASTOMA-BINDING PROTEIN 6"/>
    <property type="match status" value="1"/>
</dbReference>
<dbReference type="SUPFAM" id="SSF51219">
    <property type="entry name" value="TRAP-like"/>
    <property type="match status" value="1"/>
</dbReference>
<dbReference type="GO" id="GO:0061630">
    <property type="term" value="F:ubiquitin protein ligase activity"/>
    <property type="evidence" value="ECO:0007669"/>
    <property type="project" value="InterPro"/>
</dbReference>
<feature type="compositionally biased region" description="Basic and acidic residues" evidence="6">
    <location>
        <begin position="1119"/>
        <end position="1129"/>
    </location>
</feature>
<keyword evidence="3" id="KW-0863">Zinc-finger</keyword>
<feature type="compositionally biased region" description="Polar residues" evidence="6">
    <location>
        <begin position="1062"/>
        <end position="1074"/>
    </location>
</feature>
<dbReference type="EMBL" id="JAJSOW010000103">
    <property type="protein sequence ID" value="KAI9173517.1"/>
    <property type="molecule type" value="Genomic_DNA"/>
</dbReference>
<dbReference type="GO" id="GO:0006397">
    <property type="term" value="P:mRNA processing"/>
    <property type="evidence" value="ECO:0007669"/>
    <property type="project" value="InterPro"/>
</dbReference>
<dbReference type="InterPro" id="IPR036983">
    <property type="entry name" value="AIM24_sf"/>
</dbReference>
<dbReference type="CDD" id="cd16620">
    <property type="entry name" value="vRING-HC-C4C4_RBBP6"/>
    <property type="match status" value="1"/>
</dbReference>
<feature type="domain" description="DWNN" evidence="7">
    <location>
        <begin position="278"/>
        <end position="351"/>
    </location>
</feature>
<name>A0AAD5IPU2_ACENE</name>
<evidence type="ECO:0000256" key="2">
    <source>
        <dbReference type="ARBA" id="ARBA00022723"/>
    </source>
</evidence>
<evidence type="ECO:0000256" key="5">
    <source>
        <dbReference type="ARBA" id="ARBA00023242"/>
    </source>
</evidence>
<dbReference type="Gene3D" id="3.30.40.10">
    <property type="entry name" value="Zinc/RING finger domain, C3HC4 (zinc finger)"/>
    <property type="match status" value="1"/>
</dbReference>
<evidence type="ECO:0000259" key="7">
    <source>
        <dbReference type="PROSITE" id="PS51282"/>
    </source>
</evidence>
<feature type="compositionally biased region" description="Basic and acidic residues" evidence="6">
    <location>
        <begin position="866"/>
        <end position="899"/>
    </location>
</feature>
<dbReference type="InterPro" id="IPR025829">
    <property type="entry name" value="Zn_knuckle_CX2CX3GHX4C"/>
</dbReference>
<dbReference type="GO" id="GO:0005634">
    <property type="term" value="C:nucleus"/>
    <property type="evidence" value="ECO:0007669"/>
    <property type="project" value="UniProtKB-SubCell"/>
</dbReference>
<feature type="compositionally biased region" description="Basic and acidic residues" evidence="6">
    <location>
        <begin position="953"/>
        <end position="975"/>
    </location>
</feature>
<dbReference type="Gene3D" id="3.60.160.10">
    <property type="entry name" value="Mitochondrial biogenesis AIM24"/>
    <property type="match status" value="1"/>
</dbReference>
<reference evidence="8" key="1">
    <citation type="journal article" date="2022" name="Plant J.">
        <title>Strategies of tolerance reflected in two North American maple genomes.</title>
        <authorList>
            <person name="McEvoy S.L."/>
            <person name="Sezen U.U."/>
            <person name="Trouern-Trend A."/>
            <person name="McMahon S.M."/>
            <person name="Schaberg P.G."/>
            <person name="Yang J."/>
            <person name="Wegrzyn J.L."/>
            <person name="Swenson N.G."/>
        </authorList>
    </citation>
    <scope>NUCLEOTIDE SEQUENCE</scope>
    <source>
        <strain evidence="8">91603</strain>
    </source>
</reference>
<dbReference type="Pfam" id="PF08783">
    <property type="entry name" value="DWNN"/>
    <property type="match status" value="1"/>
</dbReference>
<protein>
    <recommendedName>
        <fullName evidence="7">DWNN domain-containing protein</fullName>
    </recommendedName>
</protein>
<feature type="compositionally biased region" description="Polar residues" evidence="6">
    <location>
        <begin position="901"/>
        <end position="923"/>
    </location>
</feature>
<evidence type="ECO:0000256" key="6">
    <source>
        <dbReference type="SAM" id="MobiDB-lite"/>
    </source>
</evidence>
<dbReference type="InterPro" id="IPR013083">
    <property type="entry name" value="Znf_RING/FYVE/PHD"/>
</dbReference>
<feature type="region of interest" description="Disordered" evidence="6">
    <location>
        <begin position="743"/>
        <end position="766"/>
    </location>
</feature>
<evidence type="ECO:0000256" key="3">
    <source>
        <dbReference type="ARBA" id="ARBA00022771"/>
    </source>
</evidence>
<dbReference type="GO" id="GO:0016567">
    <property type="term" value="P:protein ubiquitination"/>
    <property type="evidence" value="ECO:0007669"/>
    <property type="project" value="InterPro"/>
</dbReference>
<organism evidence="8 9">
    <name type="scientific">Acer negundo</name>
    <name type="common">Box elder</name>
    <dbReference type="NCBI Taxonomy" id="4023"/>
    <lineage>
        <taxon>Eukaryota</taxon>
        <taxon>Viridiplantae</taxon>
        <taxon>Streptophyta</taxon>
        <taxon>Embryophyta</taxon>
        <taxon>Tracheophyta</taxon>
        <taxon>Spermatophyta</taxon>
        <taxon>Magnoliopsida</taxon>
        <taxon>eudicotyledons</taxon>
        <taxon>Gunneridae</taxon>
        <taxon>Pentapetalae</taxon>
        <taxon>rosids</taxon>
        <taxon>malvids</taxon>
        <taxon>Sapindales</taxon>
        <taxon>Sapindaceae</taxon>
        <taxon>Hippocastanoideae</taxon>
        <taxon>Acereae</taxon>
        <taxon>Acer</taxon>
    </lineage>
</organism>
<feature type="region of interest" description="Disordered" evidence="6">
    <location>
        <begin position="861"/>
        <end position="1129"/>
    </location>
</feature>
<dbReference type="SUPFAM" id="SSF57850">
    <property type="entry name" value="RING/U-box"/>
    <property type="match status" value="1"/>
</dbReference>
<evidence type="ECO:0000313" key="8">
    <source>
        <dbReference type="EMBL" id="KAI9173517.1"/>
    </source>
</evidence>
<evidence type="ECO:0000256" key="1">
    <source>
        <dbReference type="ARBA" id="ARBA00004123"/>
    </source>
</evidence>
<dbReference type="InterPro" id="IPR033489">
    <property type="entry name" value="RBBP6"/>
</dbReference>
<dbReference type="InterPro" id="IPR002838">
    <property type="entry name" value="AIM24"/>
</dbReference>
<feature type="region of interest" description="Disordered" evidence="6">
    <location>
        <begin position="648"/>
        <end position="676"/>
    </location>
</feature>
<keyword evidence="5" id="KW-0539">Nucleus</keyword>
<dbReference type="InterPro" id="IPR016031">
    <property type="entry name" value="Trp_RNA-bd_attenuator-like_dom"/>
</dbReference>
<dbReference type="Gene3D" id="3.10.20.90">
    <property type="entry name" value="Phosphatidylinositol 3-kinase Catalytic Subunit, Chain A, domain 1"/>
    <property type="match status" value="1"/>
</dbReference>
<accession>A0AAD5IPU2</accession>
<comment type="subcellular location">
    <subcellularLocation>
        <location evidence="1">Nucleus</location>
    </subcellularLocation>
</comment>
<proteinExistence type="predicted"/>
<dbReference type="PANTHER" id="PTHR15439:SF0">
    <property type="entry name" value="CELL DIVISION CYCLE AND APOPTOSIS REGULATOR PROTEIN 1-RELATED"/>
    <property type="match status" value="1"/>
</dbReference>
<keyword evidence="4" id="KW-0862">Zinc</keyword>
<dbReference type="Gene3D" id="4.10.60.10">
    <property type="entry name" value="Zinc finger, CCHC-type"/>
    <property type="match status" value="1"/>
</dbReference>
<evidence type="ECO:0000256" key="4">
    <source>
        <dbReference type="ARBA" id="ARBA00022833"/>
    </source>
</evidence>
<sequence>MAAPFFSTPFQPYVYQSPQDAVIPFQILGGEAQVVQIMLKPQEKVIARPGSMCFMSGSIEMENVYLPENEVGMWQWLFGKSVTSVVLHNPGPTDGFVGLAAPSLARILPIDLAVFGGELLCQPDVFLCSVNDVKVNNTVDHRARNVVAGVEGFLRQKLTGQGLAFILAGGSVVQKNLEVGEVLSVDVSCIVGLTSSVNVQIKYNGPMRRAVFGGDNLVTAVLTGPGIVFIQSLPFHRLSQRIARAVTSPNMRENPKERVPVKKIQKTLRGFDCKEMAVYYKFKSARDYDSISLDGPFISVGTLKEKIFESKHLGRGTDFDLLVTNAQTNEEYMDEAMLIPKNTSVLIRRVPGRPRMPIVTEPKAEIVVEETQPEKSALQGADTSFMKFTEDNEWDEFGNDLYAIPEVPTIQSSNPLPDAPPPNKADEDSKIKALIDTPALDWQRQGSDGFGPGRGFGRGMGGRMGGRGFGLERKTPPQGYICHRCKVPGHFIQHCPTNGDPKYDVKRFKHPTGIPKSMLIATPDGSYALPSGAVAVLRPNEAAFEKEIEGLPSTTRSVGDFPPELHCPLCKEVMKDAVLTSRCCFTSYCDKCIRDHIISKAMCVCGATNILADDLLPNKTLRDTINRIMEAGNSSPENAGSLFQVQDMESARCPQPKVPSPTISASKGEQKPSPAVEETLLPKEIADEGKAVIAPPQTVERTRIAAKAPDVSEATHESMSVKEPASQGSAPLVEEEVQQKMAFGEAGKKKKKKKPRMPSNDLQWKPPQDLAAENYMMPHGPSAYNPYWNGMQSGMEGYVAPFGGAMPYMGMGMGMGYGMGPLDMPFGGVMHQDPFAAQGYMMPVAPPQRDLAEFGMGMNVPPPIMSREEFEARKADLRRKRESERRGEREFPRDREYGREVSSSVGDVTSMKSKSKSIPQSSNADHHHHRQRPIRSSPEPPPLRPSKRKSDHNHHDRDRDYDYDYDHEHERDRDRHHNHHHHHRSESSSKPSSETAVKASSTTMTASDKKSKASVFSRISFPEQEAINAAKKRKMSSSSATTEAVPSAHHKSSSNGYYDGYKSSTAKAIKSGSSAAMDYESSDEDRHFKRKPSRYESSPPPPTEWEEEPRHSRGSGSGSRERERERKHR</sequence>
<dbReference type="GO" id="GO:0008270">
    <property type="term" value="F:zinc ion binding"/>
    <property type="evidence" value="ECO:0007669"/>
    <property type="project" value="UniProtKB-KW"/>
</dbReference>
<keyword evidence="9" id="KW-1185">Reference proteome</keyword>
<keyword evidence="2" id="KW-0479">Metal-binding</keyword>
<comment type="caution">
    <text evidence="8">The sequence shown here is derived from an EMBL/GenBank/DDBJ whole genome shotgun (WGS) entry which is preliminary data.</text>
</comment>
<dbReference type="Proteomes" id="UP001064489">
    <property type="component" value="Chromosome 8"/>
</dbReference>
<dbReference type="AlphaFoldDB" id="A0AAD5IPU2"/>
<feature type="region of interest" description="Disordered" evidence="6">
    <location>
        <begin position="708"/>
        <end position="730"/>
    </location>
</feature>
<dbReference type="GO" id="GO:0006511">
    <property type="term" value="P:ubiquitin-dependent protein catabolic process"/>
    <property type="evidence" value="ECO:0007669"/>
    <property type="project" value="TreeGrafter"/>
</dbReference>